<accession>A0ABW6ZVU7</accession>
<reference evidence="2 3" key="1">
    <citation type="submission" date="2024-02" db="EMBL/GenBank/DDBJ databases">
        <title>Expansion and revision of Xanthobacter and proposal of Roseixanthobacter gen. nov.</title>
        <authorList>
            <person name="Soltysiak M.P.M."/>
            <person name="Jalihal A."/>
            <person name="Ory A."/>
            <person name="Chrisophersen C."/>
            <person name="Lee A.D."/>
            <person name="Boulton J."/>
            <person name="Springer M."/>
        </authorList>
    </citation>
    <scope>NUCLEOTIDE SEQUENCE [LARGE SCALE GENOMIC DNA]</scope>
    <source>
        <strain evidence="2 3">23A</strain>
    </source>
</reference>
<feature type="chain" id="PRO_5046598602" evidence="1">
    <location>
        <begin position="29"/>
        <end position="204"/>
    </location>
</feature>
<keyword evidence="3" id="KW-1185">Reference proteome</keyword>
<evidence type="ECO:0000313" key="3">
    <source>
        <dbReference type="Proteomes" id="UP001604002"/>
    </source>
</evidence>
<gene>
    <name evidence="2" type="ORF">V5F32_11815</name>
</gene>
<dbReference type="Proteomes" id="UP001604002">
    <property type="component" value="Unassembled WGS sequence"/>
</dbReference>
<dbReference type="RefSeq" id="WP_393992701.1">
    <property type="nucleotide sequence ID" value="NZ_JBAFVH010000006.1"/>
</dbReference>
<protein>
    <submittedName>
        <fullName evidence="2">Uncharacterized protein</fullName>
    </submittedName>
</protein>
<keyword evidence="1" id="KW-0732">Signal</keyword>
<name>A0ABW6ZVU7_9HYPH</name>
<evidence type="ECO:0000313" key="2">
    <source>
        <dbReference type="EMBL" id="MFG1372851.1"/>
    </source>
</evidence>
<proteinExistence type="predicted"/>
<dbReference type="EMBL" id="JBAFVH010000006">
    <property type="protein sequence ID" value="MFG1372851.1"/>
    <property type="molecule type" value="Genomic_DNA"/>
</dbReference>
<comment type="caution">
    <text evidence="2">The sequence shown here is derived from an EMBL/GenBank/DDBJ whole genome shotgun (WGS) entry which is preliminary data.</text>
</comment>
<evidence type="ECO:0000256" key="1">
    <source>
        <dbReference type="SAM" id="SignalP"/>
    </source>
</evidence>
<feature type="signal peptide" evidence="1">
    <location>
        <begin position="1"/>
        <end position="28"/>
    </location>
</feature>
<sequence>MMSVVRGMFAAVALAAGLVQIAPGTAVAQLRPTPAEVDTVIVQGAGQITVLTYKAKFVSADPVTRRVVLEDPSGRRWAVIAPPLLGDLTFFRNGETLIIRVAPGVVTALGKARQGKPGEVMNEVALDAGLPGWPEGFGVREVTLTTIFVTVDKAAGTVTFEGPDGGVRTVRAANDKVLADLQQVQPGDLAQITYLEGLAVNAVR</sequence>
<organism evidence="2 3">
    <name type="scientific">Xanthobacter oligotrophicus</name>
    <dbReference type="NCBI Taxonomy" id="2607286"/>
    <lineage>
        <taxon>Bacteria</taxon>
        <taxon>Pseudomonadati</taxon>
        <taxon>Pseudomonadota</taxon>
        <taxon>Alphaproteobacteria</taxon>
        <taxon>Hyphomicrobiales</taxon>
        <taxon>Xanthobacteraceae</taxon>
        <taxon>Xanthobacter</taxon>
    </lineage>
</organism>